<dbReference type="PANTHER" id="PTHR40277:SF1">
    <property type="entry name" value="BLL5419 PROTEIN"/>
    <property type="match status" value="1"/>
</dbReference>
<dbReference type="RefSeq" id="WP_204981001.1">
    <property type="nucleotide sequence ID" value="NZ_JBHTII010000001.1"/>
</dbReference>
<feature type="transmembrane region" description="Helical" evidence="6">
    <location>
        <begin position="174"/>
        <end position="195"/>
    </location>
</feature>
<gene>
    <name evidence="7" type="ORF">ACFQ0P_05075</name>
</gene>
<feature type="transmembrane region" description="Helical" evidence="6">
    <location>
        <begin position="280"/>
        <end position="297"/>
    </location>
</feature>
<evidence type="ECO:0000256" key="2">
    <source>
        <dbReference type="ARBA" id="ARBA00022475"/>
    </source>
</evidence>
<name>A0ABW3AFH9_9MICO</name>
<keyword evidence="3 6" id="KW-0812">Transmembrane</keyword>
<feature type="transmembrane region" description="Helical" evidence="6">
    <location>
        <begin position="149"/>
        <end position="168"/>
    </location>
</feature>
<protein>
    <submittedName>
        <fullName evidence="7">Lysylphosphatidylglycerol synthase domain-containing protein</fullName>
    </submittedName>
</protein>
<feature type="transmembrane region" description="Helical" evidence="6">
    <location>
        <begin position="33"/>
        <end position="53"/>
    </location>
</feature>
<dbReference type="PANTHER" id="PTHR40277">
    <property type="entry name" value="BLL5419 PROTEIN"/>
    <property type="match status" value="1"/>
</dbReference>
<evidence type="ECO:0000313" key="7">
    <source>
        <dbReference type="EMBL" id="MFD0789761.1"/>
    </source>
</evidence>
<dbReference type="Pfam" id="PF03706">
    <property type="entry name" value="LPG_synthase_TM"/>
    <property type="match status" value="1"/>
</dbReference>
<dbReference type="Proteomes" id="UP001597055">
    <property type="component" value="Unassembled WGS sequence"/>
</dbReference>
<organism evidence="7 8">
    <name type="scientific">Microbacterium insulae</name>
    <dbReference type="NCBI Taxonomy" id="483014"/>
    <lineage>
        <taxon>Bacteria</taxon>
        <taxon>Bacillati</taxon>
        <taxon>Actinomycetota</taxon>
        <taxon>Actinomycetes</taxon>
        <taxon>Micrococcales</taxon>
        <taxon>Microbacteriaceae</taxon>
        <taxon>Microbacterium</taxon>
    </lineage>
</organism>
<keyword evidence="8" id="KW-1185">Reference proteome</keyword>
<evidence type="ECO:0000256" key="1">
    <source>
        <dbReference type="ARBA" id="ARBA00004651"/>
    </source>
</evidence>
<evidence type="ECO:0000256" key="6">
    <source>
        <dbReference type="SAM" id="Phobius"/>
    </source>
</evidence>
<feature type="transmembrane region" description="Helical" evidence="6">
    <location>
        <begin position="253"/>
        <end position="273"/>
    </location>
</feature>
<keyword evidence="2" id="KW-1003">Cell membrane</keyword>
<evidence type="ECO:0000313" key="8">
    <source>
        <dbReference type="Proteomes" id="UP001597055"/>
    </source>
</evidence>
<feature type="transmembrane region" description="Helical" evidence="6">
    <location>
        <begin position="59"/>
        <end position="84"/>
    </location>
</feature>
<evidence type="ECO:0000256" key="3">
    <source>
        <dbReference type="ARBA" id="ARBA00022692"/>
    </source>
</evidence>
<reference evidence="8" key="1">
    <citation type="journal article" date="2019" name="Int. J. Syst. Evol. Microbiol.">
        <title>The Global Catalogue of Microorganisms (GCM) 10K type strain sequencing project: providing services to taxonomists for standard genome sequencing and annotation.</title>
        <authorList>
            <consortium name="The Broad Institute Genomics Platform"/>
            <consortium name="The Broad Institute Genome Sequencing Center for Infectious Disease"/>
            <person name="Wu L."/>
            <person name="Ma J."/>
        </authorList>
    </citation>
    <scope>NUCLEOTIDE SEQUENCE [LARGE SCALE GENOMIC DNA]</scope>
    <source>
        <strain evidence="8">CCUG 54523</strain>
    </source>
</reference>
<sequence length="330" mass="32283">MTAPTVSRAGANPRRGSGRVLARALSASKGWRLVAKPLAGAIVVAAVVAAVGAEPFVRGLAAISVPAIAAALLLAAIATCAAAWRWRIVAGRVGLGLGAAEAIAAYYRSQFLNTVLPGGIVGDVHRAVAHGRDVAAVPQAARAVAAERTAGQAVQLVLAVAVLAAIGVSAAGPALAVLGVVAALAGVAAVVCAVSRRARAALAREAAMLRVAFSSWRAVLAVVAASVLVLAAHVATFVVACLAVGVTASPDRLATAAIVAVLASAIPFSLGGWGPREGAAAWAFAAVGLGAAAGVAAATAYGVLVMIALTPGAVVAAASVLRRRRAEVTS</sequence>
<keyword evidence="4 6" id="KW-1133">Transmembrane helix</keyword>
<evidence type="ECO:0000256" key="4">
    <source>
        <dbReference type="ARBA" id="ARBA00022989"/>
    </source>
</evidence>
<proteinExistence type="predicted"/>
<feature type="transmembrane region" description="Helical" evidence="6">
    <location>
        <begin position="303"/>
        <end position="321"/>
    </location>
</feature>
<dbReference type="InterPro" id="IPR022791">
    <property type="entry name" value="L-PG_synthase/AglD"/>
</dbReference>
<comment type="subcellular location">
    <subcellularLocation>
        <location evidence="1">Cell membrane</location>
        <topology evidence="1">Multi-pass membrane protein</topology>
    </subcellularLocation>
</comment>
<feature type="transmembrane region" description="Helical" evidence="6">
    <location>
        <begin position="216"/>
        <end position="247"/>
    </location>
</feature>
<comment type="caution">
    <text evidence="7">The sequence shown here is derived from an EMBL/GenBank/DDBJ whole genome shotgun (WGS) entry which is preliminary data.</text>
</comment>
<accession>A0ABW3AFH9</accession>
<evidence type="ECO:0000256" key="5">
    <source>
        <dbReference type="ARBA" id="ARBA00023136"/>
    </source>
</evidence>
<keyword evidence="5 6" id="KW-0472">Membrane</keyword>
<dbReference type="EMBL" id="JBHTII010000001">
    <property type="protein sequence ID" value="MFD0789761.1"/>
    <property type="molecule type" value="Genomic_DNA"/>
</dbReference>